<dbReference type="EnsemblMetazoa" id="GPAI001936-RA">
    <property type="protein sequence ID" value="GPAI001936-PA"/>
    <property type="gene ID" value="GPAI001936"/>
</dbReference>
<name>A0A1A9Z2R7_GLOPL</name>
<dbReference type="AlphaFoldDB" id="A0A1A9Z2R7"/>
<keyword evidence="1" id="KW-0472">Membrane</keyword>
<dbReference type="VEuPathDB" id="VectorBase:GPAI001936"/>
<accession>A0A1A9Z2R7</accession>
<evidence type="ECO:0000313" key="2">
    <source>
        <dbReference type="EnsemblMetazoa" id="GPAI001936-PA"/>
    </source>
</evidence>
<keyword evidence="1" id="KW-1133">Transmembrane helix</keyword>
<reference evidence="2" key="2">
    <citation type="submission" date="2020-05" db="UniProtKB">
        <authorList>
            <consortium name="EnsemblMetazoa"/>
        </authorList>
    </citation>
    <scope>IDENTIFICATION</scope>
    <source>
        <strain evidence="2">IAEA</strain>
    </source>
</reference>
<reference evidence="3" key="1">
    <citation type="submission" date="2014-03" db="EMBL/GenBank/DDBJ databases">
        <authorList>
            <person name="Aksoy S."/>
            <person name="Warren W."/>
            <person name="Wilson R.K."/>
        </authorList>
    </citation>
    <scope>NUCLEOTIDE SEQUENCE [LARGE SCALE GENOMIC DNA]</scope>
    <source>
        <strain evidence="3">IAEA</strain>
    </source>
</reference>
<dbReference type="Proteomes" id="UP000092445">
    <property type="component" value="Unassembled WGS sequence"/>
</dbReference>
<keyword evidence="1" id="KW-0812">Transmembrane</keyword>
<sequence>MSDCWFFQVLKQSPADEIKVKHIYFMHKCIPELMPVSNTRLISGYLFTLAVYSIYPCYYTLYKVLIKSNMLSANNEVRSQVIFPVFYESFAVAYCPRNRYLTFEKIPMKKNSNNTDIMNGNSNNNACTSKQRLIYESGQEIEICKNDDEMNESTSLSSHNGHNKKLIIIIVTSKAKYIRKSMLCKQHLWDCACYTIDTTSSTKTILGCDCYDLKFEKVVCERKHKLSLLGLCAAIISQRSNQCDYKVESSHWTRKFN</sequence>
<keyword evidence="3" id="KW-1185">Reference proteome</keyword>
<feature type="transmembrane region" description="Helical" evidence="1">
    <location>
        <begin position="42"/>
        <end position="61"/>
    </location>
</feature>
<organism evidence="2 3">
    <name type="scientific">Glossina pallidipes</name>
    <name type="common">Tsetse fly</name>
    <dbReference type="NCBI Taxonomy" id="7398"/>
    <lineage>
        <taxon>Eukaryota</taxon>
        <taxon>Metazoa</taxon>
        <taxon>Ecdysozoa</taxon>
        <taxon>Arthropoda</taxon>
        <taxon>Hexapoda</taxon>
        <taxon>Insecta</taxon>
        <taxon>Pterygota</taxon>
        <taxon>Neoptera</taxon>
        <taxon>Endopterygota</taxon>
        <taxon>Diptera</taxon>
        <taxon>Brachycera</taxon>
        <taxon>Muscomorpha</taxon>
        <taxon>Hippoboscoidea</taxon>
        <taxon>Glossinidae</taxon>
        <taxon>Glossina</taxon>
    </lineage>
</organism>
<evidence type="ECO:0000313" key="3">
    <source>
        <dbReference type="Proteomes" id="UP000092445"/>
    </source>
</evidence>
<protein>
    <submittedName>
        <fullName evidence="2">Uncharacterized protein</fullName>
    </submittedName>
</protein>
<proteinExistence type="predicted"/>
<evidence type="ECO:0000256" key="1">
    <source>
        <dbReference type="SAM" id="Phobius"/>
    </source>
</evidence>